<dbReference type="PROSITE" id="PS51199">
    <property type="entry name" value="SF4_HELICASE"/>
    <property type="match status" value="1"/>
</dbReference>
<comment type="caution">
    <text evidence="14">The sequence shown here is derived from an EMBL/GenBank/DDBJ whole genome shotgun (WGS) entry which is preliminary data.</text>
</comment>
<dbReference type="GO" id="GO:1990077">
    <property type="term" value="C:primosome complex"/>
    <property type="evidence" value="ECO:0007669"/>
    <property type="project" value="UniProtKB-UniRule"/>
</dbReference>
<dbReference type="GO" id="GO:0006269">
    <property type="term" value="P:DNA replication, synthesis of primer"/>
    <property type="evidence" value="ECO:0007669"/>
    <property type="project" value="UniProtKB-UniRule"/>
</dbReference>
<evidence type="ECO:0000256" key="11">
    <source>
        <dbReference type="NCBIfam" id="TIGR00665"/>
    </source>
</evidence>
<feature type="domain" description="SF4 helicase" evidence="13">
    <location>
        <begin position="198"/>
        <end position="496"/>
    </location>
</feature>
<keyword evidence="3 12" id="KW-0235">DNA replication</keyword>
<keyword evidence="9" id="KW-0413">Isomerase</keyword>
<evidence type="ECO:0000256" key="1">
    <source>
        <dbReference type="ARBA" id="ARBA00008428"/>
    </source>
</evidence>
<dbReference type="GO" id="GO:0043139">
    <property type="term" value="F:5'-3' DNA helicase activity"/>
    <property type="evidence" value="ECO:0007669"/>
    <property type="project" value="UniProtKB-EC"/>
</dbReference>
<evidence type="ECO:0000259" key="13">
    <source>
        <dbReference type="PROSITE" id="PS51199"/>
    </source>
</evidence>
<accession>A0A2W5BZZ3</accession>
<keyword evidence="7 12" id="KW-0067">ATP-binding</keyword>
<evidence type="ECO:0000256" key="6">
    <source>
        <dbReference type="ARBA" id="ARBA00022806"/>
    </source>
</evidence>
<comment type="function">
    <text evidence="12">The main replicative DNA helicase, it participates in initiation and elongation during chromosome replication. Travels ahead of the DNA replisome, separating dsDNA into templates for DNA synthesis. A processive ATP-dependent 5'-3' DNA helicase it has DNA-dependent ATPase activity.</text>
</comment>
<evidence type="ECO:0000313" key="15">
    <source>
        <dbReference type="Proteomes" id="UP000249557"/>
    </source>
</evidence>
<keyword evidence="8 12" id="KW-0238">DNA-binding</keyword>
<comment type="catalytic activity">
    <reaction evidence="10 12">
        <text>ATP + H2O = ADP + phosphate + H(+)</text>
        <dbReference type="Rhea" id="RHEA:13065"/>
        <dbReference type="ChEBI" id="CHEBI:15377"/>
        <dbReference type="ChEBI" id="CHEBI:15378"/>
        <dbReference type="ChEBI" id="CHEBI:30616"/>
        <dbReference type="ChEBI" id="CHEBI:43474"/>
        <dbReference type="ChEBI" id="CHEBI:456216"/>
        <dbReference type="EC" id="5.6.2.3"/>
    </reaction>
</comment>
<dbReference type="InterPro" id="IPR016136">
    <property type="entry name" value="DNA_helicase_N/primase_C"/>
</dbReference>
<dbReference type="InterPro" id="IPR007692">
    <property type="entry name" value="DNA_helicase_DnaB"/>
</dbReference>
<dbReference type="GO" id="GO:0003677">
    <property type="term" value="F:DNA binding"/>
    <property type="evidence" value="ECO:0007669"/>
    <property type="project" value="UniProtKB-UniRule"/>
</dbReference>
<keyword evidence="6 12" id="KW-0347">Helicase</keyword>
<dbReference type="GO" id="GO:0016887">
    <property type="term" value="F:ATP hydrolysis activity"/>
    <property type="evidence" value="ECO:0007669"/>
    <property type="project" value="RHEA"/>
</dbReference>
<dbReference type="NCBIfam" id="NF006606">
    <property type="entry name" value="PRK09165.1"/>
    <property type="match status" value="1"/>
</dbReference>
<dbReference type="Pfam" id="PF00772">
    <property type="entry name" value="DnaB"/>
    <property type="match status" value="1"/>
</dbReference>
<dbReference type="PANTHER" id="PTHR30153:SF2">
    <property type="entry name" value="REPLICATIVE DNA HELICASE"/>
    <property type="match status" value="1"/>
</dbReference>
<dbReference type="CDD" id="cd00984">
    <property type="entry name" value="DnaB_C"/>
    <property type="match status" value="1"/>
</dbReference>
<evidence type="ECO:0000256" key="10">
    <source>
        <dbReference type="ARBA" id="ARBA00048954"/>
    </source>
</evidence>
<dbReference type="InterPro" id="IPR007694">
    <property type="entry name" value="DNA_helicase_DnaB-like_C"/>
</dbReference>
<sequence>MSSESAPFKVFEGGENADPLAHRTLPHNLEAEQGLLGMLLMDNRNIEKVNDILKADHFSHPTHGRIYDAIVRMVDKGLEAKATTLKDYFEKDEGLAGVGGTRYLVELATEVPLLNDARDYAKTIFDRHMRREIIRLNQEVAMMAFNYAIDEDAQTILREAEGRLFKLAENGVGGQTGFVTLRDSVKIALDIAQEAYNSDSHVTGVTSGLIDLDKQLGGLHNSDLLILAARPSMGKTSLAVNIAFNAAKAFAEGKPGGARVGFFSLEMSSDQLATRILSEQSGISGDALRKGEIKESEFIAFVQASQTVASIPIFIDDTPSLSISQVRSRARRLKRQHGLELLIIDYLQLLQGSGSRQSEGNRVLEISEITRGLKAIAKELSIPVIALSQLSRSVESRDDKRPMLSDLRESGSIEQDADIVMFIYRHEYYLSRREPQKGGQSNDKFNEEYQSWAEQLAESANIAEVIVAKQRHGPIGTVKLFFDSNITRFGDLETRYG</sequence>
<dbReference type="Gene3D" id="1.10.860.10">
    <property type="entry name" value="DNAb Helicase, Chain A"/>
    <property type="match status" value="1"/>
</dbReference>
<comment type="similarity">
    <text evidence="1 12">Belongs to the helicase family. DnaB subfamily.</text>
</comment>
<evidence type="ECO:0000256" key="5">
    <source>
        <dbReference type="ARBA" id="ARBA00022801"/>
    </source>
</evidence>
<keyword evidence="2 12" id="KW-0639">Primosome</keyword>
<keyword evidence="5 12" id="KW-0378">Hydrolase</keyword>
<dbReference type="GO" id="GO:0005829">
    <property type="term" value="C:cytosol"/>
    <property type="evidence" value="ECO:0007669"/>
    <property type="project" value="TreeGrafter"/>
</dbReference>
<dbReference type="SUPFAM" id="SSF52540">
    <property type="entry name" value="P-loop containing nucleoside triphosphate hydrolases"/>
    <property type="match status" value="1"/>
</dbReference>
<evidence type="ECO:0000256" key="3">
    <source>
        <dbReference type="ARBA" id="ARBA00022705"/>
    </source>
</evidence>
<dbReference type="AlphaFoldDB" id="A0A2W5BZZ3"/>
<dbReference type="SUPFAM" id="SSF48024">
    <property type="entry name" value="N-terminal domain of DnaB helicase"/>
    <property type="match status" value="1"/>
</dbReference>
<dbReference type="EMBL" id="QFNK01000012">
    <property type="protein sequence ID" value="PZO88621.1"/>
    <property type="molecule type" value="Genomic_DNA"/>
</dbReference>
<dbReference type="Gene3D" id="3.40.50.300">
    <property type="entry name" value="P-loop containing nucleotide triphosphate hydrolases"/>
    <property type="match status" value="1"/>
</dbReference>
<dbReference type="Pfam" id="PF03796">
    <property type="entry name" value="DnaB_C"/>
    <property type="match status" value="1"/>
</dbReference>
<dbReference type="EC" id="5.6.2.3" evidence="11 12"/>
<dbReference type="InterPro" id="IPR007693">
    <property type="entry name" value="DNA_helicase_DnaB-like_N"/>
</dbReference>
<dbReference type="NCBIfam" id="TIGR00665">
    <property type="entry name" value="DnaB"/>
    <property type="match status" value="1"/>
</dbReference>
<evidence type="ECO:0000256" key="8">
    <source>
        <dbReference type="ARBA" id="ARBA00023125"/>
    </source>
</evidence>
<evidence type="ECO:0000256" key="7">
    <source>
        <dbReference type="ARBA" id="ARBA00022840"/>
    </source>
</evidence>
<dbReference type="Proteomes" id="UP000249557">
    <property type="component" value="Unassembled WGS sequence"/>
</dbReference>
<evidence type="ECO:0000256" key="12">
    <source>
        <dbReference type="RuleBase" id="RU362085"/>
    </source>
</evidence>
<name>A0A2W5BZZ3_9BACT</name>
<dbReference type="InterPro" id="IPR036185">
    <property type="entry name" value="DNA_heli_DnaB-like_N_sf"/>
</dbReference>
<dbReference type="GO" id="GO:0005524">
    <property type="term" value="F:ATP binding"/>
    <property type="evidence" value="ECO:0007669"/>
    <property type="project" value="UniProtKB-UniRule"/>
</dbReference>
<gene>
    <name evidence="14" type="ORF">DI626_01330</name>
</gene>
<evidence type="ECO:0000313" key="14">
    <source>
        <dbReference type="EMBL" id="PZO88621.1"/>
    </source>
</evidence>
<evidence type="ECO:0000256" key="9">
    <source>
        <dbReference type="ARBA" id="ARBA00023235"/>
    </source>
</evidence>
<evidence type="ECO:0000256" key="2">
    <source>
        <dbReference type="ARBA" id="ARBA00022515"/>
    </source>
</evidence>
<dbReference type="PANTHER" id="PTHR30153">
    <property type="entry name" value="REPLICATIVE DNA HELICASE DNAB"/>
    <property type="match status" value="1"/>
</dbReference>
<protein>
    <recommendedName>
        <fullName evidence="11 12">Replicative DNA helicase</fullName>
        <ecNumber evidence="11 12">5.6.2.3</ecNumber>
    </recommendedName>
</protein>
<evidence type="ECO:0000256" key="4">
    <source>
        <dbReference type="ARBA" id="ARBA00022741"/>
    </source>
</evidence>
<dbReference type="InterPro" id="IPR027417">
    <property type="entry name" value="P-loop_NTPase"/>
</dbReference>
<organism evidence="14 15">
    <name type="scientific">Micavibrio aeruginosavorus</name>
    <dbReference type="NCBI Taxonomy" id="349221"/>
    <lineage>
        <taxon>Bacteria</taxon>
        <taxon>Pseudomonadati</taxon>
        <taxon>Bdellovibrionota</taxon>
        <taxon>Bdellovibrionia</taxon>
        <taxon>Bdellovibrionales</taxon>
        <taxon>Pseudobdellovibrionaceae</taxon>
        <taxon>Micavibrio</taxon>
    </lineage>
</organism>
<keyword evidence="4 12" id="KW-0547">Nucleotide-binding</keyword>
<proteinExistence type="inferred from homology"/>
<reference evidence="14 15" key="1">
    <citation type="submission" date="2017-08" db="EMBL/GenBank/DDBJ databases">
        <title>Infants hospitalized years apart are colonized by the same room-sourced microbial strains.</title>
        <authorList>
            <person name="Brooks B."/>
            <person name="Olm M.R."/>
            <person name="Firek B.A."/>
            <person name="Baker R."/>
            <person name="Thomas B.C."/>
            <person name="Morowitz M.J."/>
            <person name="Banfield J.F."/>
        </authorList>
    </citation>
    <scope>NUCLEOTIDE SEQUENCE [LARGE SCALE GENOMIC DNA]</scope>
    <source>
        <strain evidence="14">S2_018_000_R2_104</strain>
    </source>
</reference>